<sequence length="335" mass="38074">MKILITGGSGFMGSNMIRYLLRTYPEYEVLNFDKLTYAANPNNLIEADGNPRYQFMKGDIADEIAVEEAFANFNPDVVLNYAAETHVDRSILDPKAFLMTDVVGTYQLLEAVKRHGTGKLVQISTDEVFGSIETGAFTEKSPFEPNSPYSAAKAGGDHLCRAYWVTYQTPVVVTHSCNFYGPYQYPEKVIPLFITNLLEGKKVPLYGDGLNVREWIYTEDHCRAVDRILHDGKAGEIYNIGSGEETTNLDLTNKILELTGNNESMIDYVKDRAGHDRRYAIDHTKLSNELGWEPKTSFTEGLAATVKWYLDNKEWWVPLKSGEYEDYYQKQYVDR</sequence>
<comment type="caution">
    <text evidence="9">The sequence shown here is derived from an EMBL/GenBank/DDBJ whole genome shotgun (WGS) entry which is preliminary data.</text>
</comment>
<accession>A0A2M7H2D7</accession>
<evidence type="ECO:0000256" key="2">
    <source>
        <dbReference type="ARBA" id="ARBA00001911"/>
    </source>
</evidence>
<dbReference type="InterPro" id="IPR005888">
    <property type="entry name" value="dTDP_Gluc_deHydtase"/>
</dbReference>
<dbReference type="PANTHER" id="PTHR43000">
    <property type="entry name" value="DTDP-D-GLUCOSE 4,6-DEHYDRATASE-RELATED"/>
    <property type="match status" value="1"/>
</dbReference>
<dbReference type="GO" id="GO:0009225">
    <property type="term" value="P:nucleotide-sugar metabolic process"/>
    <property type="evidence" value="ECO:0007669"/>
    <property type="project" value="InterPro"/>
</dbReference>
<evidence type="ECO:0000256" key="5">
    <source>
        <dbReference type="ARBA" id="ARBA00023027"/>
    </source>
</evidence>
<dbReference type="Proteomes" id="UP000230292">
    <property type="component" value="Unassembled WGS sequence"/>
</dbReference>
<dbReference type="NCBIfam" id="TIGR01181">
    <property type="entry name" value="dTDP_gluc_dehyt"/>
    <property type="match status" value="1"/>
</dbReference>
<organism evidence="9 10">
    <name type="scientific">Candidatus Kerfeldbacteria bacterium CG15_BIG_FIL_POST_REV_8_21_14_020_45_12</name>
    <dbReference type="NCBI Taxonomy" id="2014247"/>
    <lineage>
        <taxon>Bacteria</taxon>
        <taxon>Candidatus Kerfeldiibacteriota</taxon>
    </lineage>
</organism>
<evidence type="ECO:0000256" key="6">
    <source>
        <dbReference type="ARBA" id="ARBA00023239"/>
    </source>
</evidence>
<evidence type="ECO:0000313" key="9">
    <source>
        <dbReference type="EMBL" id="PIW36344.1"/>
    </source>
</evidence>
<comment type="cofactor">
    <cofactor evidence="2 7">
        <name>NAD(+)</name>
        <dbReference type="ChEBI" id="CHEBI:57540"/>
    </cofactor>
</comment>
<dbReference type="GO" id="GO:0008460">
    <property type="term" value="F:dTDP-glucose 4,6-dehydratase activity"/>
    <property type="evidence" value="ECO:0007669"/>
    <property type="project" value="UniProtKB-EC"/>
</dbReference>
<dbReference type="Gene3D" id="3.90.25.10">
    <property type="entry name" value="UDP-galactose 4-epimerase, domain 1"/>
    <property type="match status" value="1"/>
</dbReference>
<evidence type="ECO:0000256" key="7">
    <source>
        <dbReference type="RuleBase" id="RU004473"/>
    </source>
</evidence>
<comment type="catalytic activity">
    <reaction evidence="1 7">
        <text>dTDP-alpha-D-glucose = dTDP-4-dehydro-6-deoxy-alpha-D-glucose + H2O</text>
        <dbReference type="Rhea" id="RHEA:17221"/>
        <dbReference type="ChEBI" id="CHEBI:15377"/>
        <dbReference type="ChEBI" id="CHEBI:57477"/>
        <dbReference type="ChEBI" id="CHEBI:57649"/>
        <dbReference type="EC" id="4.2.1.46"/>
    </reaction>
</comment>
<comment type="similarity">
    <text evidence="3 7">Belongs to the NAD(P)-dependent epimerase/dehydratase family. dTDP-glucose dehydratase subfamily.</text>
</comment>
<evidence type="ECO:0000256" key="3">
    <source>
        <dbReference type="ARBA" id="ARBA00008178"/>
    </source>
</evidence>
<dbReference type="AlphaFoldDB" id="A0A2M7H2D7"/>
<evidence type="ECO:0000259" key="8">
    <source>
        <dbReference type="Pfam" id="PF16363"/>
    </source>
</evidence>
<evidence type="ECO:0000256" key="1">
    <source>
        <dbReference type="ARBA" id="ARBA00001539"/>
    </source>
</evidence>
<proteinExistence type="inferred from homology"/>
<gene>
    <name evidence="9" type="primary">rfbB</name>
    <name evidence="9" type="ORF">COW24_05770</name>
</gene>
<reference evidence="9 10" key="1">
    <citation type="submission" date="2017-09" db="EMBL/GenBank/DDBJ databases">
        <title>Depth-based differentiation of microbial function through sediment-hosted aquifers and enrichment of novel symbionts in the deep terrestrial subsurface.</title>
        <authorList>
            <person name="Probst A.J."/>
            <person name="Ladd B."/>
            <person name="Jarett J.K."/>
            <person name="Geller-Mcgrath D.E."/>
            <person name="Sieber C.M."/>
            <person name="Emerson J.B."/>
            <person name="Anantharaman K."/>
            <person name="Thomas B.C."/>
            <person name="Malmstrom R."/>
            <person name="Stieglmeier M."/>
            <person name="Klingl A."/>
            <person name="Woyke T."/>
            <person name="Ryan C.M."/>
            <person name="Banfield J.F."/>
        </authorList>
    </citation>
    <scope>NUCLEOTIDE SEQUENCE [LARGE SCALE GENOMIC DNA]</scope>
    <source>
        <strain evidence="9">CG15_BIG_FIL_POST_REV_8_21_14_020_45_12</strain>
    </source>
</reference>
<dbReference type="EC" id="4.2.1.46" evidence="4 7"/>
<dbReference type="Gene3D" id="3.40.50.720">
    <property type="entry name" value="NAD(P)-binding Rossmann-like Domain"/>
    <property type="match status" value="1"/>
</dbReference>
<protein>
    <recommendedName>
        <fullName evidence="4 7">dTDP-glucose 4,6-dehydratase</fullName>
        <ecNumber evidence="4 7">4.2.1.46</ecNumber>
    </recommendedName>
</protein>
<evidence type="ECO:0000313" key="10">
    <source>
        <dbReference type="Proteomes" id="UP000230292"/>
    </source>
</evidence>
<dbReference type="CDD" id="cd05246">
    <property type="entry name" value="dTDP_GD_SDR_e"/>
    <property type="match status" value="1"/>
</dbReference>
<keyword evidence="6 7" id="KW-0456">Lyase</keyword>
<feature type="domain" description="NAD(P)-binding" evidence="8">
    <location>
        <begin position="4"/>
        <end position="303"/>
    </location>
</feature>
<keyword evidence="5" id="KW-0520">NAD</keyword>
<dbReference type="EMBL" id="PFGC01000060">
    <property type="protein sequence ID" value="PIW36344.1"/>
    <property type="molecule type" value="Genomic_DNA"/>
</dbReference>
<dbReference type="InterPro" id="IPR016040">
    <property type="entry name" value="NAD(P)-bd_dom"/>
</dbReference>
<dbReference type="InterPro" id="IPR036291">
    <property type="entry name" value="NAD(P)-bd_dom_sf"/>
</dbReference>
<evidence type="ECO:0000256" key="4">
    <source>
        <dbReference type="ARBA" id="ARBA00011990"/>
    </source>
</evidence>
<name>A0A2M7H2D7_9BACT</name>
<dbReference type="SUPFAM" id="SSF51735">
    <property type="entry name" value="NAD(P)-binding Rossmann-fold domains"/>
    <property type="match status" value="1"/>
</dbReference>
<dbReference type="Pfam" id="PF16363">
    <property type="entry name" value="GDP_Man_Dehyd"/>
    <property type="match status" value="1"/>
</dbReference>